<comment type="caution">
    <text evidence="1">The sequence shown here is derived from an EMBL/GenBank/DDBJ whole genome shotgun (WGS) entry which is preliminary data.</text>
</comment>
<protein>
    <submittedName>
        <fullName evidence="1">Uncharacterized protein</fullName>
    </submittedName>
</protein>
<accession>A0A3S5BMY5</accession>
<evidence type="ECO:0000313" key="2">
    <source>
        <dbReference type="Proteomes" id="UP000784294"/>
    </source>
</evidence>
<keyword evidence="2" id="KW-1185">Reference proteome</keyword>
<dbReference type="Proteomes" id="UP000784294">
    <property type="component" value="Unassembled WGS sequence"/>
</dbReference>
<name>A0A3S5BMY5_9PLAT</name>
<dbReference type="EMBL" id="CAAALY010119148">
    <property type="protein sequence ID" value="VEL31143.1"/>
    <property type="molecule type" value="Genomic_DNA"/>
</dbReference>
<sequence>MPFRPPFWTAASTLAQSRQRLQYSKLGRWRHIAAGFVSEGVI</sequence>
<reference evidence="1" key="1">
    <citation type="submission" date="2018-11" db="EMBL/GenBank/DDBJ databases">
        <authorList>
            <consortium name="Pathogen Informatics"/>
        </authorList>
    </citation>
    <scope>NUCLEOTIDE SEQUENCE</scope>
</reference>
<organism evidence="1 2">
    <name type="scientific">Protopolystoma xenopodis</name>
    <dbReference type="NCBI Taxonomy" id="117903"/>
    <lineage>
        <taxon>Eukaryota</taxon>
        <taxon>Metazoa</taxon>
        <taxon>Spiralia</taxon>
        <taxon>Lophotrochozoa</taxon>
        <taxon>Platyhelminthes</taxon>
        <taxon>Monogenea</taxon>
        <taxon>Polyopisthocotylea</taxon>
        <taxon>Polystomatidea</taxon>
        <taxon>Polystomatidae</taxon>
        <taxon>Protopolystoma</taxon>
    </lineage>
</organism>
<proteinExistence type="predicted"/>
<dbReference type="AlphaFoldDB" id="A0A3S5BMY5"/>
<evidence type="ECO:0000313" key="1">
    <source>
        <dbReference type="EMBL" id="VEL31143.1"/>
    </source>
</evidence>
<gene>
    <name evidence="1" type="ORF">PXEA_LOCUS24583</name>
</gene>